<dbReference type="PANTHER" id="PTHR43569:SF2">
    <property type="entry name" value="AMIDOHYDROLASE-RELATED DOMAIN-CONTAINING PROTEIN"/>
    <property type="match status" value="1"/>
</dbReference>
<dbReference type="AlphaFoldDB" id="A0A3T0MZ86"/>
<protein>
    <submittedName>
        <fullName evidence="3">Amidohydrolase</fullName>
    </submittedName>
</protein>
<gene>
    <name evidence="3" type="ORF">EBB79_03510</name>
</gene>
<evidence type="ECO:0000313" key="3">
    <source>
        <dbReference type="EMBL" id="AZV77052.1"/>
    </source>
</evidence>
<evidence type="ECO:0000313" key="4">
    <source>
        <dbReference type="Proteomes" id="UP000283063"/>
    </source>
</evidence>
<dbReference type="InterPro" id="IPR006680">
    <property type="entry name" value="Amidohydro-rel"/>
</dbReference>
<comment type="similarity">
    <text evidence="1">Belongs to the metallo-dependent hydrolases superfamily.</text>
</comment>
<dbReference type="Gene3D" id="3.20.20.140">
    <property type="entry name" value="Metal-dependent hydrolases"/>
    <property type="match status" value="1"/>
</dbReference>
<dbReference type="Proteomes" id="UP000283063">
    <property type="component" value="Chromosome"/>
</dbReference>
<dbReference type="EMBL" id="CP033219">
    <property type="protein sequence ID" value="AZV77052.1"/>
    <property type="molecule type" value="Genomic_DNA"/>
</dbReference>
<dbReference type="InterPro" id="IPR052350">
    <property type="entry name" value="Metallo-dep_Lactonases"/>
</dbReference>
<reference evidence="3 4" key="1">
    <citation type="submission" date="2018-10" db="EMBL/GenBank/DDBJ databases">
        <title>Parasedimentitalea marina sp. nov., a psychrophilic bacterium isolated from deep seawater of the New Britain Trench.</title>
        <authorList>
            <person name="Cao J."/>
        </authorList>
    </citation>
    <scope>NUCLEOTIDE SEQUENCE [LARGE SCALE GENOMIC DNA]</scope>
    <source>
        <strain evidence="3 4">W43</strain>
    </source>
</reference>
<organism evidence="3 4">
    <name type="scientific">Parasedimentitalea marina</name>
    <dbReference type="NCBI Taxonomy" id="2483033"/>
    <lineage>
        <taxon>Bacteria</taxon>
        <taxon>Pseudomonadati</taxon>
        <taxon>Pseudomonadota</taxon>
        <taxon>Alphaproteobacteria</taxon>
        <taxon>Rhodobacterales</taxon>
        <taxon>Paracoccaceae</taxon>
        <taxon>Parasedimentitalea</taxon>
    </lineage>
</organism>
<dbReference type="SUPFAM" id="SSF51556">
    <property type="entry name" value="Metallo-dependent hydrolases"/>
    <property type="match status" value="1"/>
</dbReference>
<keyword evidence="4" id="KW-1185">Reference proteome</keyword>
<evidence type="ECO:0000259" key="2">
    <source>
        <dbReference type="Pfam" id="PF04909"/>
    </source>
</evidence>
<dbReference type="RefSeq" id="WP_127747598.1">
    <property type="nucleotide sequence ID" value="NZ_CP033219.1"/>
</dbReference>
<accession>A0A3T0MZ86</accession>
<proteinExistence type="inferred from homology"/>
<dbReference type="GO" id="GO:0016787">
    <property type="term" value="F:hydrolase activity"/>
    <property type="evidence" value="ECO:0007669"/>
    <property type="project" value="UniProtKB-KW"/>
</dbReference>
<sequence>MIIDAHQHFWHIARGDYAWMDDSVAPIRRDFLPADLTQIAAASGVTGTIVVQAAPTVAETQFLLSLAAGSPLICGVVGWVDLEAEDAEATLRELAQNKWFKGIRPMLQDIENTKWILQPKVQKALKLAADLGLRLDALVTPRHLDAISQIAEGIPALPIVIDHCAKPVIQGGQDAGENWRAGMKQLGGHPNVFCKLSGLANEYGSGWSAQTLQPVFDHVYQCFGPDRMMWGSDWPVLNLAGDYATWVKVAQTLAADLTQDQQDQLFSQTAHIFYGLADSQ</sequence>
<dbReference type="OrthoDB" id="9787654at2"/>
<dbReference type="PANTHER" id="PTHR43569">
    <property type="entry name" value="AMIDOHYDROLASE"/>
    <property type="match status" value="1"/>
</dbReference>
<name>A0A3T0MZ86_9RHOB</name>
<evidence type="ECO:0000256" key="1">
    <source>
        <dbReference type="ARBA" id="ARBA00038310"/>
    </source>
</evidence>
<dbReference type="Pfam" id="PF04909">
    <property type="entry name" value="Amidohydro_2"/>
    <property type="match status" value="1"/>
</dbReference>
<feature type="domain" description="Amidohydrolase-related" evidence="2">
    <location>
        <begin position="3"/>
        <end position="276"/>
    </location>
</feature>
<dbReference type="InterPro" id="IPR032466">
    <property type="entry name" value="Metal_Hydrolase"/>
</dbReference>
<keyword evidence="3" id="KW-0378">Hydrolase</keyword>
<dbReference type="KEGG" id="sedi:EBB79_03510"/>